<proteinExistence type="predicted"/>
<gene>
    <name evidence="1" type="ORF">ET524_03365</name>
</gene>
<dbReference type="Pfam" id="PF14907">
    <property type="entry name" value="NTP_transf_5"/>
    <property type="match status" value="2"/>
</dbReference>
<keyword evidence="2" id="KW-1185">Reference proteome</keyword>
<dbReference type="RefSeq" id="WP_129423336.1">
    <property type="nucleotide sequence ID" value="NZ_SDPW01000001.1"/>
</dbReference>
<organism evidence="1 2">
    <name type="scientific">Senegalimassilia faecalis</name>
    <dbReference type="NCBI Taxonomy" id="2509433"/>
    <lineage>
        <taxon>Bacteria</taxon>
        <taxon>Bacillati</taxon>
        <taxon>Actinomycetota</taxon>
        <taxon>Coriobacteriia</taxon>
        <taxon>Coriobacteriales</taxon>
        <taxon>Coriobacteriaceae</taxon>
        <taxon>Senegalimassilia</taxon>
    </lineage>
</organism>
<evidence type="ECO:0000313" key="2">
    <source>
        <dbReference type="Proteomes" id="UP000293345"/>
    </source>
</evidence>
<sequence length="406" mass="46455">MENEMLDRAGRYLVHLIDCGLHDVPAQPIPVGVTWRCVHALAEHNSVEGMAWFGAETRDDIPADLRRQWENEAQITLFRRVRFDAERELVFAALALEGLSCLPMKGALLADYYPRPEMRSMADNDFLYGFVEPIEDEGFRICGATHAEREATVERGIRVIERVMHDLGYTTKSLRVGNHESFEKQPIFNFEPHRCLVSSSSPMAAYYENPWKRAIRDEHDPHLFRFSDEDEYVYIMAHAFKHFDAAGCGIRFVVDTRVLLDVKGMDMDWDYVFSELRETGLLDFEARVRALADVGFGGACAVDPLPFEQADLLRYLLRSGTYGNSNRMVENRLDKQKAKHEGDLGAAKRGYLRERLTNDEALGYLFPRASRIAPLRPALQLVRYARGIVRNPKKIANEVKLLIKAK</sequence>
<dbReference type="AlphaFoldDB" id="A0A4Q2K000"/>
<evidence type="ECO:0000313" key="1">
    <source>
        <dbReference type="EMBL" id="RXZ53638.1"/>
    </source>
</evidence>
<name>A0A4Q2K000_9ACTN</name>
<accession>A0A4Q2K000</accession>
<evidence type="ECO:0008006" key="3">
    <source>
        <dbReference type="Google" id="ProtNLM"/>
    </source>
</evidence>
<dbReference type="Proteomes" id="UP000293345">
    <property type="component" value="Unassembled WGS sequence"/>
</dbReference>
<dbReference type="InterPro" id="IPR039498">
    <property type="entry name" value="NTP_transf_5"/>
</dbReference>
<reference evidence="1 2" key="1">
    <citation type="submission" date="2019-01" db="EMBL/GenBank/DDBJ databases">
        <title>Senegalimassilia sp. nov. KGMB04484 isolated human feces.</title>
        <authorList>
            <person name="Han K.-I."/>
            <person name="Kim J.-S."/>
            <person name="Lee K.C."/>
            <person name="Suh M.K."/>
            <person name="Eom M.K."/>
            <person name="Lee J.H."/>
            <person name="Park S.-H."/>
            <person name="Kang S.W."/>
            <person name="Park J.-E."/>
            <person name="Oh B.S."/>
            <person name="Yu S.Y."/>
            <person name="Choi S.-H."/>
            <person name="Lee D.H."/>
            <person name="Yoon H."/>
            <person name="Kim B.-Y."/>
            <person name="Lee J.H."/>
            <person name="Lee J.-S."/>
        </authorList>
    </citation>
    <scope>NUCLEOTIDE SEQUENCE [LARGE SCALE GENOMIC DNA]</scope>
    <source>
        <strain evidence="1 2">KGMB04484</strain>
    </source>
</reference>
<dbReference type="EMBL" id="SDPW01000001">
    <property type="protein sequence ID" value="RXZ53638.1"/>
    <property type="molecule type" value="Genomic_DNA"/>
</dbReference>
<dbReference type="OrthoDB" id="9773927at2"/>
<comment type="caution">
    <text evidence="1">The sequence shown here is derived from an EMBL/GenBank/DDBJ whole genome shotgun (WGS) entry which is preliminary data.</text>
</comment>
<protein>
    <recommendedName>
        <fullName evidence="3">Nucleotidyltransferase</fullName>
    </recommendedName>
</protein>